<keyword evidence="2" id="KW-0732">Signal</keyword>
<dbReference type="Pfam" id="PF12708">
    <property type="entry name" value="Pect-lyase_RHGA_epim"/>
    <property type="match status" value="2"/>
</dbReference>
<proteinExistence type="predicted"/>
<gene>
    <name evidence="4" type="ORF">HETSPECPRED_001465</name>
</gene>
<evidence type="ECO:0000256" key="2">
    <source>
        <dbReference type="SAM" id="SignalP"/>
    </source>
</evidence>
<feature type="signal peptide" evidence="2">
    <location>
        <begin position="1"/>
        <end position="17"/>
    </location>
</feature>
<dbReference type="InterPro" id="IPR011050">
    <property type="entry name" value="Pectin_lyase_fold/virulence"/>
</dbReference>
<dbReference type="OrthoDB" id="1046782at2759"/>
<accession>A0A8H3J1V7</accession>
<feature type="domain" description="Rhamnogalacturonase A/B/Epimerase-like pectate lyase" evidence="3">
    <location>
        <begin position="440"/>
        <end position="512"/>
    </location>
</feature>
<sequence length="809" mass="86298">MFKLIYTAICLTSLAQSVPLLESPGLGLSQTLGSGRPQLNGPRRREASISTGVELKLNGTASPAFNRSPLTSGHPQGFWYEQITHDGISPFIPGGEKWKVFRNAVAEYSADKSGGTDAQPALQKAINDGSRNTNKFGTTGQPAVVYIPKGVYVLDSPLQLFMGTVLMGDPLNPPTLKAGPGLKGNTLIYAKDPHADSTLNFHIALKNLQLDSTSISKDNNFTLLDWSVSQGTQLTNIVFNMPTFSTGHTGIAMPGGGSGTHMSDLTFKGGAIGINVNNQQYEIASTSFTGCATGILVTSCFSYVFVDLSFQNSAVGIDMSSNSAHSVTLLDSTASNIGTIVKTQATSTGDHSLVIENLSAQAGCSSIVSADGTKLLTESVSGTWVYGNTYTSKGPKTGSHQKGTTYPSSRSDLLTSNGRYIHVPAPSYQEYSFSQFLDVRNVPNLPVHGDGTHDDTASLSAIITKYAQSKILFFPHGSYLISSTLYFPSGSRIIGEAWSTISASGAYFKNAGLPKPLVRVGLPGEKGTAQFTDMLFTVSDILPGCILLEVNMAGLQPGDVGFWNTHIRVGGATDSAIRTKCASNDARSCQAAFMLVHLTASSSTYIENMWAWTADHDLDGGGGNTKQSISTGRGMLIEATTAGTWLHGTAVEHNTLYQYNFRAARNVFVGLQQSETPYWQGSSSLLAPAPWTPSPTYGDPDFSNCGGADARCRMAWYNYINKSSHVSIYGSAFWTFFNAGDGSCQQGEGFCQEKACWVKNSEALRWYNLNTHGVRDLVVGEGEGDGKGENVSAYFNPGSWGAVVAAYLN</sequence>
<dbReference type="Gene3D" id="2.160.20.10">
    <property type="entry name" value="Single-stranded right-handed beta-helix, Pectin lyase-like"/>
    <property type="match status" value="2"/>
</dbReference>
<dbReference type="Proteomes" id="UP000664521">
    <property type="component" value="Unassembled WGS sequence"/>
</dbReference>
<dbReference type="SUPFAM" id="SSF51126">
    <property type="entry name" value="Pectin lyase-like"/>
    <property type="match status" value="2"/>
</dbReference>
<keyword evidence="5" id="KW-1185">Reference proteome</keyword>
<organism evidence="4 5">
    <name type="scientific">Heterodermia speciosa</name>
    <dbReference type="NCBI Taxonomy" id="116794"/>
    <lineage>
        <taxon>Eukaryota</taxon>
        <taxon>Fungi</taxon>
        <taxon>Dikarya</taxon>
        <taxon>Ascomycota</taxon>
        <taxon>Pezizomycotina</taxon>
        <taxon>Lecanoromycetes</taxon>
        <taxon>OSLEUM clade</taxon>
        <taxon>Lecanoromycetidae</taxon>
        <taxon>Caliciales</taxon>
        <taxon>Physciaceae</taxon>
        <taxon>Heterodermia</taxon>
    </lineage>
</organism>
<dbReference type="PANTHER" id="PTHR33928">
    <property type="entry name" value="POLYGALACTURONASE QRT3"/>
    <property type="match status" value="1"/>
</dbReference>
<dbReference type="GO" id="GO:0004650">
    <property type="term" value="F:polygalacturonase activity"/>
    <property type="evidence" value="ECO:0007669"/>
    <property type="project" value="InterPro"/>
</dbReference>
<dbReference type="PANTHER" id="PTHR33928:SF2">
    <property type="entry name" value="PECTATE LYASE SUPERFAMILY PROTEIN DOMAIN-CONTAINING PROTEIN-RELATED"/>
    <property type="match status" value="1"/>
</dbReference>
<dbReference type="InterPro" id="IPR039279">
    <property type="entry name" value="QRT3-like"/>
</dbReference>
<evidence type="ECO:0000259" key="3">
    <source>
        <dbReference type="Pfam" id="PF12708"/>
    </source>
</evidence>
<dbReference type="AlphaFoldDB" id="A0A8H3J1V7"/>
<reference evidence="4" key="1">
    <citation type="submission" date="2021-03" db="EMBL/GenBank/DDBJ databases">
        <authorList>
            <person name="Tagirdzhanova G."/>
        </authorList>
    </citation>
    <scope>NUCLEOTIDE SEQUENCE</scope>
</reference>
<evidence type="ECO:0000313" key="5">
    <source>
        <dbReference type="Proteomes" id="UP000664521"/>
    </source>
</evidence>
<name>A0A8H3J1V7_9LECA</name>
<comment type="caution">
    <text evidence="4">The sequence shown here is derived from an EMBL/GenBank/DDBJ whole genome shotgun (WGS) entry which is preliminary data.</text>
</comment>
<protein>
    <recommendedName>
        <fullName evidence="3">Rhamnogalacturonase A/B/Epimerase-like pectate lyase domain-containing protein</fullName>
    </recommendedName>
</protein>
<dbReference type="FunFam" id="2.160.20.10:FF:000049">
    <property type="entry name" value="Putative exo-beta-1,3-glucanase"/>
    <property type="match status" value="1"/>
</dbReference>
<dbReference type="CDD" id="cd23668">
    <property type="entry name" value="GH55_beta13glucanase-like"/>
    <property type="match status" value="1"/>
</dbReference>
<feature type="domain" description="Rhamnogalacturonase A/B/Epimerase-like pectate lyase" evidence="3">
    <location>
        <begin position="101"/>
        <end position="318"/>
    </location>
</feature>
<dbReference type="InterPro" id="IPR024535">
    <property type="entry name" value="RHGA/B-epi-like_pectate_lyase"/>
</dbReference>
<evidence type="ECO:0000256" key="1">
    <source>
        <dbReference type="SAM" id="MobiDB-lite"/>
    </source>
</evidence>
<dbReference type="EMBL" id="CAJPDS010000124">
    <property type="protein sequence ID" value="CAF9939053.1"/>
    <property type="molecule type" value="Genomic_DNA"/>
</dbReference>
<feature type="chain" id="PRO_5034016609" description="Rhamnogalacturonase A/B/Epimerase-like pectate lyase domain-containing protein" evidence="2">
    <location>
        <begin position="18"/>
        <end position="809"/>
    </location>
</feature>
<evidence type="ECO:0000313" key="4">
    <source>
        <dbReference type="EMBL" id="CAF9939053.1"/>
    </source>
</evidence>
<feature type="region of interest" description="Disordered" evidence="1">
    <location>
        <begin position="26"/>
        <end position="46"/>
    </location>
</feature>
<dbReference type="InterPro" id="IPR012334">
    <property type="entry name" value="Pectin_lyas_fold"/>
</dbReference>